<proteinExistence type="inferred from homology"/>
<evidence type="ECO:0000256" key="4">
    <source>
        <dbReference type="ARBA" id="ARBA00022833"/>
    </source>
</evidence>
<dbReference type="GO" id="GO:0016151">
    <property type="term" value="F:nickel cation binding"/>
    <property type="evidence" value="ECO:0007669"/>
    <property type="project" value="UniProtKB-UniRule"/>
</dbReference>
<evidence type="ECO:0000256" key="5">
    <source>
        <dbReference type="HAMAP-Rule" id="MF_00213"/>
    </source>
</evidence>
<feature type="binding site" evidence="5">
    <location>
        <position position="2"/>
    </location>
    <ligand>
        <name>Ni(2+)</name>
        <dbReference type="ChEBI" id="CHEBI:49786"/>
    </ligand>
</feature>
<dbReference type="PANTHER" id="PTHR34535:SF3">
    <property type="entry name" value="HYDROGENASE MATURATION FACTOR HYPA"/>
    <property type="match status" value="1"/>
</dbReference>
<reference evidence="6" key="1">
    <citation type="submission" date="2018-05" db="EMBL/GenBank/DDBJ databases">
        <authorList>
            <consortium name="PulseNet: The National Subtyping Network for Foodborne Disease Surveillance"/>
            <person name="Tarr C.L."/>
            <person name="Trees E."/>
            <person name="Katz L.S."/>
            <person name="Carleton-Romer H.A."/>
            <person name="Stroika S."/>
            <person name="Kucerova Z."/>
            <person name="Roache K.F."/>
            <person name="Sabol A.L."/>
            <person name="Besser J."/>
            <person name="Gerner-Smidt P."/>
        </authorList>
    </citation>
    <scope>NUCLEOTIDE SEQUENCE</scope>
    <source>
        <strain evidence="6">PNUSAC001154</strain>
    </source>
</reference>
<dbReference type="InterPro" id="IPR020538">
    <property type="entry name" value="Hydgase_Ni_incorp_HypA/HybF_CS"/>
</dbReference>
<feature type="binding site" evidence="5">
    <location>
        <position position="93"/>
    </location>
    <ligand>
        <name>Zn(2+)</name>
        <dbReference type="ChEBI" id="CHEBI:29105"/>
    </ligand>
</feature>
<keyword evidence="2 5" id="KW-0533">Nickel</keyword>
<dbReference type="PANTHER" id="PTHR34535">
    <property type="entry name" value="HYDROGENASE MATURATION FACTOR HYPA"/>
    <property type="match status" value="1"/>
</dbReference>
<comment type="similarity">
    <text evidence="1 5">Belongs to the HypA/HybF family.</text>
</comment>
<evidence type="ECO:0000256" key="3">
    <source>
        <dbReference type="ARBA" id="ARBA00022723"/>
    </source>
</evidence>
<evidence type="ECO:0000256" key="2">
    <source>
        <dbReference type="ARBA" id="ARBA00022596"/>
    </source>
</evidence>
<accession>A0A5L4QC12</accession>
<organism evidence="6">
    <name type="scientific">Campylobacter upsaliensis</name>
    <dbReference type="NCBI Taxonomy" id="28080"/>
    <lineage>
        <taxon>Bacteria</taxon>
        <taxon>Pseudomonadati</taxon>
        <taxon>Campylobacterota</taxon>
        <taxon>Epsilonproteobacteria</taxon>
        <taxon>Campylobacterales</taxon>
        <taxon>Campylobacteraceae</taxon>
        <taxon>Campylobacter</taxon>
    </lineage>
</organism>
<dbReference type="HAMAP" id="MF_00213">
    <property type="entry name" value="HypA_HybF"/>
    <property type="match status" value="1"/>
</dbReference>
<keyword evidence="4 5" id="KW-0862">Zinc</keyword>
<dbReference type="GO" id="GO:0051604">
    <property type="term" value="P:protein maturation"/>
    <property type="evidence" value="ECO:0007669"/>
    <property type="project" value="InterPro"/>
</dbReference>
<feature type="binding site" evidence="5">
    <location>
        <position position="74"/>
    </location>
    <ligand>
        <name>Zn(2+)</name>
        <dbReference type="ChEBI" id="CHEBI:29105"/>
    </ligand>
</feature>
<protein>
    <recommendedName>
        <fullName evidence="5">Hydrogenase maturation factor HypA</fullName>
    </recommendedName>
</protein>
<dbReference type="NCBIfam" id="TIGR00100">
    <property type="entry name" value="hypA"/>
    <property type="match status" value="1"/>
</dbReference>
<sequence length="127" mass="14333">MHELSIVESLITLCEENATTQNAKEINEIYVKIGRLSGVEISLFKRCFETFKENSILCQKARLFVEVAELEILCLSCGEKSILEENVFKCPKCQSVDLKVLDGDEMVLMRLVMVPKVGLEPTQGCPY</sequence>
<evidence type="ECO:0000313" key="6">
    <source>
        <dbReference type="EMBL" id="EAL3777085.1"/>
    </source>
</evidence>
<dbReference type="Gene3D" id="3.30.2320.80">
    <property type="match status" value="1"/>
</dbReference>
<dbReference type="Pfam" id="PF01155">
    <property type="entry name" value="HypA"/>
    <property type="match status" value="1"/>
</dbReference>
<evidence type="ECO:0000256" key="1">
    <source>
        <dbReference type="ARBA" id="ARBA00010748"/>
    </source>
</evidence>
<gene>
    <name evidence="5 6" type="primary">hypA</name>
    <name evidence="6" type="ORF">BSY74_06130</name>
</gene>
<comment type="function">
    <text evidence="5">Involved in the maturation of [NiFe] hydrogenases. Required for nickel insertion into the metal center of the hydrogenase.</text>
</comment>
<name>A0A5L4QC12_CAMUP</name>
<dbReference type="EMBL" id="AACNSW010000021">
    <property type="protein sequence ID" value="EAL3777085.1"/>
    <property type="molecule type" value="Genomic_DNA"/>
</dbReference>
<feature type="binding site" evidence="5">
    <location>
        <position position="77"/>
    </location>
    <ligand>
        <name>Zn(2+)</name>
        <dbReference type="ChEBI" id="CHEBI:29105"/>
    </ligand>
</feature>
<dbReference type="RefSeq" id="WP_220726354.1">
    <property type="nucleotide sequence ID" value="NZ_CBCVRH010000061.1"/>
</dbReference>
<dbReference type="AlphaFoldDB" id="A0A5L4QC12"/>
<dbReference type="InterPro" id="IPR000688">
    <property type="entry name" value="HypA/HybF"/>
</dbReference>
<dbReference type="PIRSF" id="PIRSF004761">
    <property type="entry name" value="Hydrgn_mat_HypA"/>
    <property type="match status" value="1"/>
</dbReference>
<keyword evidence="3 5" id="KW-0479">Metal-binding</keyword>
<dbReference type="GO" id="GO:0008270">
    <property type="term" value="F:zinc ion binding"/>
    <property type="evidence" value="ECO:0007669"/>
    <property type="project" value="UniProtKB-UniRule"/>
</dbReference>
<feature type="binding site" evidence="5">
    <location>
        <position position="90"/>
    </location>
    <ligand>
        <name>Zn(2+)</name>
        <dbReference type="ChEBI" id="CHEBI:29105"/>
    </ligand>
</feature>
<dbReference type="PROSITE" id="PS01249">
    <property type="entry name" value="HYPA"/>
    <property type="match status" value="1"/>
</dbReference>
<comment type="caution">
    <text evidence="6">The sequence shown here is derived from an EMBL/GenBank/DDBJ whole genome shotgun (WGS) entry which is preliminary data.</text>
</comment>